<dbReference type="SUPFAM" id="SSF53335">
    <property type="entry name" value="S-adenosyl-L-methionine-dependent methyltransferases"/>
    <property type="match status" value="1"/>
</dbReference>
<protein>
    <submittedName>
        <fullName evidence="2">Methyltransferase domain-containing protein</fullName>
    </submittedName>
</protein>
<sequence length="217" mass="24413">MNEVNTSSGFYLQLAAIAEAAYGRPEREEDLLDLQEMVAEALEAHDILELACGTGYWSQLLQDEVAISLLATDICPEVLDIARTRDLDEEIVSFAQADAFDPKVEGDFSACFIGFFWSHVPRQDQDRLLAALRARLGAGALLVMVDDNLVEDDENPIARTDAEGNTYQFLRTPDGERVEVLKNFPTDSALRKKLAAHAREVRVERLHHYWMLTCKLK</sequence>
<keyword evidence="3" id="KW-1185">Reference proteome</keyword>
<evidence type="ECO:0000313" key="3">
    <source>
        <dbReference type="Proteomes" id="UP000198284"/>
    </source>
</evidence>
<reference evidence="2 3" key="1">
    <citation type="submission" date="2017-06" db="EMBL/GenBank/DDBJ databases">
        <authorList>
            <person name="Kim H.J."/>
            <person name="Triplett B.A."/>
        </authorList>
    </citation>
    <scope>NUCLEOTIDE SEQUENCE [LARGE SCALE GENOMIC DNA]</scope>
    <source>
        <strain evidence="2 3">U15</strain>
    </source>
</reference>
<name>A0A239GPX9_9BURK</name>
<dbReference type="GO" id="GO:0008168">
    <property type="term" value="F:methyltransferase activity"/>
    <property type="evidence" value="ECO:0007669"/>
    <property type="project" value="UniProtKB-KW"/>
</dbReference>
<organism evidence="2 3">
    <name type="scientific">Noviherbaspirillum humi</name>
    <dbReference type="NCBI Taxonomy" id="1688639"/>
    <lineage>
        <taxon>Bacteria</taxon>
        <taxon>Pseudomonadati</taxon>
        <taxon>Pseudomonadota</taxon>
        <taxon>Betaproteobacteria</taxon>
        <taxon>Burkholderiales</taxon>
        <taxon>Oxalobacteraceae</taxon>
        <taxon>Noviherbaspirillum</taxon>
    </lineage>
</organism>
<accession>A0A239GPX9</accession>
<evidence type="ECO:0000313" key="2">
    <source>
        <dbReference type="EMBL" id="SNS71031.1"/>
    </source>
</evidence>
<keyword evidence="2" id="KW-0489">Methyltransferase</keyword>
<dbReference type="Pfam" id="PF13649">
    <property type="entry name" value="Methyltransf_25"/>
    <property type="match status" value="1"/>
</dbReference>
<proteinExistence type="predicted"/>
<dbReference type="Gene3D" id="3.40.50.150">
    <property type="entry name" value="Vaccinia Virus protein VP39"/>
    <property type="match status" value="1"/>
</dbReference>
<dbReference type="CDD" id="cd02440">
    <property type="entry name" value="AdoMet_MTases"/>
    <property type="match status" value="1"/>
</dbReference>
<dbReference type="EMBL" id="FZOT01000005">
    <property type="protein sequence ID" value="SNS71031.1"/>
    <property type="molecule type" value="Genomic_DNA"/>
</dbReference>
<dbReference type="InterPro" id="IPR029063">
    <property type="entry name" value="SAM-dependent_MTases_sf"/>
</dbReference>
<keyword evidence="2" id="KW-0808">Transferase</keyword>
<dbReference type="AlphaFoldDB" id="A0A239GPX9"/>
<dbReference type="OrthoDB" id="6006151at2"/>
<feature type="domain" description="Methyltransferase" evidence="1">
    <location>
        <begin position="47"/>
        <end position="136"/>
    </location>
</feature>
<gene>
    <name evidence="2" type="ORF">SAMN06265795_105132</name>
</gene>
<dbReference type="RefSeq" id="WP_089399282.1">
    <property type="nucleotide sequence ID" value="NZ_FZOT01000005.1"/>
</dbReference>
<dbReference type="GO" id="GO:0032259">
    <property type="term" value="P:methylation"/>
    <property type="evidence" value="ECO:0007669"/>
    <property type="project" value="UniProtKB-KW"/>
</dbReference>
<dbReference type="InterPro" id="IPR041698">
    <property type="entry name" value="Methyltransf_25"/>
</dbReference>
<evidence type="ECO:0000259" key="1">
    <source>
        <dbReference type="Pfam" id="PF13649"/>
    </source>
</evidence>
<dbReference type="Proteomes" id="UP000198284">
    <property type="component" value="Unassembled WGS sequence"/>
</dbReference>